<evidence type="ECO:0000256" key="1">
    <source>
        <dbReference type="ARBA" id="ARBA00004370"/>
    </source>
</evidence>
<dbReference type="GO" id="GO:0008654">
    <property type="term" value="P:phospholipid biosynthetic process"/>
    <property type="evidence" value="ECO:0007669"/>
    <property type="project" value="InterPro"/>
</dbReference>
<dbReference type="InterPro" id="IPR000462">
    <property type="entry name" value="CDP-OH_P_trans"/>
</dbReference>
<name>A0A6A5BZG8_NAEFO</name>
<reference evidence="7 8" key="1">
    <citation type="journal article" date="2019" name="Sci. Rep.">
        <title>Nanopore sequencing improves the draft genome of the human pathogenic amoeba Naegleria fowleri.</title>
        <authorList>
            <person name="Liechti N."/>
            <person name="Schurch N."/>
            <person name="Bruggmann R."/>
            <person name="Wittwer M."/>
        </authorList>
    </citation>
    <scope>NUCLEOTIDE SEQUENCE [LARGE SCALE GENOMIC DNA]</scope>
    <source>
        <strain evidence="7 8">ATCC 30894</strain>
    </source>
</reference>
<keyword evidence="4 6" id="KW-0472">Membrane</keyword>
<comment type="similarity">
    <text evidence="2 5">Belongs to the CDP-alcohol phosphatidyltransferase class-I family.</text>
</comment>
<dbReference type="GeneID" id="68109268"/>
<feature type="transmembrane region" description="Helical" evidence="6">
    <location>
        <begin position="176"/>
        <end position="194"/>
    </location>
</feature>
<dbReference type="Gene3D" id="1.20.120.1760">
    <property type="match status" value="1"/>
</dbReference>
<dbReference type="VEuPathDB" id="AmoebaDB:NfTy_034010"/>
<accession>A0A6A5BZG8</accession>
<dbReference type="EMBL" id="VFQX01000028">
    <property type="protein sequence ID" value="KAF0978980.1"/>
    <property type="molecule type" value="Genomic_DNA"/>
</dbReference>
<evidence type="ECO:0000313" key="7">
    <source>
        <dbReference type="EMBL" id="KAF0978980.1"/>
    </source>
</evidence>
<feature type="transmembrane region" description="Helical" evidence="6">
    <location>
        <begin position="412"/>
        <end position="434"/>
    </location>
</feature>
<dbReference type="Pfam" id="PF01066">
    <property type="entry name" value="CDP-OH_P_transf"/>
    <property type="match status" value="1"/>
</dbReference>
<dbReference type="OrthoDB" id="196717at2759"/>
<proteinExistence type="inferred from homology"/>
<keyword evidence="6" id="KW-0812">Transmembrane</keyword>
<feature type="transmembrane region" description="Helical" evidence="6">
    <location>
        <begin position="270"/>
        <end position="292"/>
    </location>
</feature>
<dbReference type="InterPro" id="IPR014472">
    <property type="entry name" value="CHOPT"/>
</dbReference>
<sequence length="470" mass="53040">MKPSSSLLISMIKEHLVSPYISEQAKNNLQKYKPSTQQDYSIISKLLNPYWNYVSSLIPNYVAPNTITLVGFIAVVVSYVMTVTAVHQNWNLKKSGEISNEQEGTGLPSYIYLINVLTLFWYQTMDAIDGKQARKTGTSSPLGELFDHGCDSINSLMQTVLALAPLQLLTANEEPWISFVTLVCVTWMFFISIWQQFFTSVLSFQNFSGPTEGQFVVMFVNVMAFIFGPRLFNENLFSIILKDVFRVSIDVTSSPTLFAVSHSQWLKLKYLVIMGIVISTVPSIFGIIHSTIKTLNESKDVEKADNEVRKDIKTPVWKSLFSYGFFSILFIAWMLFSTIYSSKKSLLHSHLLLILYIYGMYHAYIVTRFILARVCDLGIPLFMNILFMLVFAFGNSLLAGFNGKETLVDESVVLIALAVIITLAYLHMACNIIMSLTEHLGIYCFSVEKRMSNHHNVTNSPNNSDSCGSK</sequence>
<feature type="transmembrane region" description="Helical" evidence="6">
    <location>
        <begin position="351"/>
        <end position="371"/>
    </location>
</feature>
<comment type="caution">
    <text evidence="7">The sequence shown here is derived from an EMBL/GenBank/DDBJ whole genome shotgun (WGS) entry which is preliminary data.</text>
</comment>
<evidence type="ECO:0000256" key="5">
    <source>
        <dbReference type="RuleBase" id="RU003750"/>
    </source>
</evidence>
<evidence type="ECO:0000256" key="3">
    <source>
        <dbReference type="ARBA" id="ARBA00022679"/>
    </source>
</evidence>
<feature type="transmembrane region" description="Helical" evidence="6">
    <location>
        <begin position="214"/>
        <end position="232"/>
    </location>
</feature>
<dbReference type="GO" id="GO:0016780">
    <property type="term" value="F:phosphotransferase activity, for other substituted phosphate groups"/>
    <property type="evidence" value="ECO:0007669"/>
    <property type="project" value="InterPro"/>
</dbReference>
<dbReference type="OMA" id="QNMGQGW"/>
<keyword evidence="3 5" id="KW-0808">Transferase</keyword>
<dbReference type="AlphaFoldDB" id="A0A6A5BZG8"/>
<comment type="subcellular location">
    <subcellularLocation>
        <location evidence="1">Membrane</location>
    </subcellularLocation>
</comment>
<feature type="transmembrane region" description="Helical" evidence="6">
    <location>
        <begin position="67"/>
        <end position="87"/>
    </location>
</feature>
<evidence type="ECO:0000256" key="2">
    <source>
        <dbReference type="ARBA" id="ARBA00010441"/>
    </source>
</evidence>
<dbReference type="PANTHER" id="PTHR10414:SF37">
    <property type="entry name" value="BB IN A BOXCAR, ISOFORM C"/>
    <property type="match status" value="1"/>
</dbReference>
<protein>
    <submittedName>
        <fullName evidence="7">Uncharacterized protein</fullName>
    </submittedName>
</protein>
<evidence type="ECO:0000256" key="4">
    <source>
        <dbReference type="ARBA" id="ARBA00023136"/>
    </source>
</evidence>
<keyword evidence="6" id="KW-1133">Transmembrane helix</keyword>
<dbReference type="InterPro" id="IPR043130">
    <property type="entry name" value="CDP-OH_PTrfase_TM_dom"/>
</dbReference>
<organism evidence="7 8">
    <name type="scientific">Naegleria fowleri</name>
    <name type="common">Brain eating amoeba</name>
    <dbReference type="NCBI Taxonomy" id="5763"/>
    <lineage>
        <taxon>Eukaryota</taxon>
        <taxon>Discoba</taxon>
        <taxon>Heterolobosea</taxon>
        <taxon>Tetramitia</taxon>
        <taxon>Eutetramitia</taxon>
        <taxon>Vahlkampfiidae</taxon>
        <taxon>Naegleria</taxon>
    </lineage>
</organism>
<dbReference type="VEuPathDB" id="AmoebaDB:NF0057290"/>
<dbReference type="InterPro" id="IPR048254">
    <property type="entry name" value="CDP_ALCOHOL_P_TRANSF_CS"/>
</dbReference>
<evidence type="ECO:0000313" key="8">
    <source>
        <dbReference type="Proteomes" id="UP000444721"/>
    </source>
</evidence>
<feature type="transmembrane region" description="Helical" evidence="6">
    <location>
        <begin position="377"/>
        <end position="400"/>
    </location>
</feature>
<dbReference type="RefSeq" id="XP_044563693.1">
    <property type="nucleotide sequence ID" value="XM_044705203.1"/>
</dbReference>
<dbReference type="PROSITE" id="PS00379">
    <property type="entry name" value="CDP_ALCOHOL_P_TRANSF"/>
    <property type="match status" value="1"/>
</dbReference>
<dbReference type="Proteomes" id="UP000444721">
    <property type="component" value="Unassembled WGS sequence"/>
</dbReference>
<dbReference type="PANTHER" id="PTHR10414">
    <property type="entry name" value="ETHANOLAMINEPHOSPHOTRANSFERASE"/>
    <property type="match status" value="1"/>
</dbReference>
<dbReference type="GO" id="GO:0016020">
    <property type="term" value="C:membrane"/>
    <property type="evidence" value="ECO:0007669"/>
    <property type="project" value="UniProtKB-SubCell"/>
</dbReference>
<evidence type="ECO:0000256" key="6">
    <source>
        <dbReference type="SAM" id="Phobius"/>
    </source>
</evidence>
<gene>
    <name evidence="7" type="ORF">FDP41_002050</name>
</gene>
<dbReference type="VEuPathDB" id="AmoebaDB:FDP41_002050"/>
<feature type="transmembrane region" description="Helical" evidence="6">
    <location>
        <begin position="320"/>
        <end position="339"/>
    </location>
</feature>
<keyword evidence="8" id="KW-1185">Reference proteome</keyword>